<comment type="caution">
    <text evidence="1">The sequence shown here is derived from an EMBL/GenBank/DDBJ whole genome shotgun (WGS) entry which is preliminary data.</text>
</comment>
<dbReference type="EMBL" id="JAPHNI010000018">
    <property type="protein sequence ID" value="KAJ8118465.1"/>
    <property type="molecule type" value="Genomic_DNA"/>
</dbReference>
<evidence type="ECO:0000313" key="2">
    <source>
        <dbReference type="Proteomes" id="UP001153331"/>
    </source>
</evidence>
<evidence type="ECO:0000313" key="1">
    <source>
        <dbReference type="EMBL" id="KAJ8118465.1"/>
    </source>
</evidence>
<organism evidence="1 2">
    <name type="scientific">Boeremia exigua</name>
    <dbReference type="NCBI Taxonomy" id="749465"/>
    <lineage>
        <taxon>Eukaryota</taxon>
        <taxon>Fungi</taxon>
        <taxon>Dikarya</taxon>
        <taxon>Ascomycota</taxon>
        <taxon>Pezizomycotina</taxon>
        <taxon>Dothideomycetes</taxon>
        <taxon>Pleosporomycetidae</taxon>
        <taxon>Pleosporales</taxon>
        <taxon>Pleosporineae</taxon>
        <taxon>Didymellaceae</taxon>
        <taxon>Boeremia</taxon>
    </lineage>
</organism>
<dbReference type="Proteomes" id="UP001153331">
    <property type="component" value="Unassembled WGS sequence"/>
</dbReference>
<reference evidence="1" key="1">
    <citation type="submission" date="2022-11" db="EMBL/GenBank/DDBJ databases">
        <title>Genome Sequence of Boeremia exigua.</title>
        <authorList>
            <person name="Buettner E."/>
        </authorList>
    </citation>
    <scope>NUCLEOTIDE SEQUENCE</scope>
    <source>
        <strain evidence="1">CU02</strain>
    </source>
</reference>
<gene>
    <name evidence="1" type="ORF">OPT61_g556</name>
</gene>
<protein>
    <submittedName>
        <fullName evidence="1">Uncharacterized protein</fullName>
    </submittedName>
</protein>
<proteinExistence type="predicted"/>
<accession>A0ACC2ITG3</accession>
<name>A0ACC2ITG3_9PLEO</name>
<sequence length="130" mass="14520">MLDHFGLSAPASSFHDILKFYDAALAPLHYKRKDFIPDQLVGYAADGVNYDFWIHKKDDGPRQPSHFAFRAESHDQVDQFHAQGVTAGGSDNGKPGIREIYHPSYYGAFVKDPCGQVKCRKASMVESNMA</sequence>
<keyword evidence="2" id="KW-1185">Reference proteome</keyword>